<evidence type="ECO:0000259" key="4">
    <source>
        <dbReference type="PROSITE" id="PS50158"/>
    </source>
</evidence>
<keyword evidence="1" id="KW-0479">Metal-binding</keyword>
<evidence type="ECO:0000256" key="2">
    <source>
        <dbReference type="SAM" id="Coils"/>
    </source>
</evidence>
<dbReference type="InterPro" id="IPR036875">
    <property type="entry name" value="Znf_CCHC_sf"/>
</dbReference>
<evidence type="ECO:0000313" key="6">
    <source>
        <dbReference type="Proteomes" id="UP001151760"/>
    </source>
</evidence>
<evidence type="ECO:0000256" key="3">
    <source>
        <dbReference type="SAM" id="MobiDB-lite"/>
    </source>
</evidence>
<dbReference type="SUPFAM" id="SSF57756">
    <property type="entry name" value="Retrovirus zinc finger-like domains"/>
    <property type="match status" value="1"/>
</dbReference>
<dbReference type="Proteomes" id="UP001151760">
    <property type="component" value="Unassembled WGS sequence"/>
</dbReference>
<comment type="caution">
    <text evidence="5">The sequence shown here is derived from an EMBL/GenBank/DDBJ whole genome shotgun (WGS) entry which is preliminary data.</text>
</comment>
<feature type="region of interest" description="Disordered" evidence="3">
    <location>
        <begin position="606"/>
        <end position="627"/>
    </location>
</feature>
<dbReference type="Gene3D" id="4.10.60.10">
    <property type="entry name" value="Zinc finger, CCHC-type"/>
    <property type="match status" value="1"/>
</dbReference>
<feature type="domain" description="CCHC-type" evidence="4">
    <location>
        <begin position="291"/>
        <end position="306"/>
    </location>
</feature>
<reference evidence="5" key="2">
    <citation type="submission" date="2022-01" db="EMBL/GenBank/DDBJ databases">
        <authorList>
            <person name="Yamashiro T."/>
            <person name="Shiraishi A."/>
            <person name="Satake H."/>
            <person name="Nakayama K."/>
        </authorList>
    </citation>
    <scope>NUCLEOTIDE SEQUENCE</scope>
</reference>
<name>A0ABQ5DBW4_9ASTR</name>
<dbReference type="EMBL" id="BQNB010015138">
    <property type="protein sequence ID" value="GJT36458.1"/>
    <property type="molecule type" value="Genomic_DNA"/>
</dbReference>
<keyword evidence="1" id="KW-0863">Zinc-finger</keyword>
<dbReference type="InterPro" id="IPR001878">
    <property type="entry name" value="Znf_CCHC"/>
</dbReference>
<keyword evidence="6" id="KW-1185">Reference proteome</keyword>
<organism evidence="5 6">
    <name type="scientific">Tanacetum coccineum</name>
    <dbReference type="NCBI Taxonomy" id="301880"/>
    <lineage>
        <taxon>Eukaryota</taxon>
        <taxon>Viridiplantae</taxon>
        <taxon>Streptophyta</taxon>
        <taxon>Embryophyta</taxon>
        <taxon>Tracheophyta</taxon>
        <taxon>Spermatophyta</taxon>
        <taxon>Magnoliopsida</taxon>
        <taxon>eudicotyledons</taxon>
        <taxon>Gunneridae</taxon>
        <taxon>Pentapetalae</taxon>
        <taxon>asterids</taxon>
        <taxon>campanulids</taxon>
        <taxon>Asterales</taxon>
        <taxon>Asteraceae</taxon>
        <taxon>Asteroideae</taxon>
        <taxon>Anthemideae</taxon>
        <taxon>Anthemidinae</taxon>
        <taxon>Tanacetum</taxon>
    </lineage>
</organism>
<sequence length="627" mass="71078">MHEYSIISSDTRLGILRAKDGVFRMSILLMLKNHYTPVDTKHAEFDESNANVLERFYTLAGNPVKEVLLKLNIPDHRILKDRHGGTWFQLTHRFIATCSYPNDKHKDIMKAKAHVSRLPVAVVSPRWQYEVQAMIRYENGAVHDELDKHGRMILEYVETWPSIEENGVTRPNKYSELSATEVIQADCDIKATNIILQGLPPEVYAMRGDDPIDAINHVMSFLTAVVTSRYPTTNNQLRNSSNPRQQATINDGRVTLQPIQGRQPYFAVGTTRTYTPGASGSNSGKQRTVTCYNCKGEGHMSKQCTKPKRKQDDSWFKDKVLLVQAQANGQILHEEELAFLADPGIAEGQATQTVITHNAAYQADDLDAYDSDCDELNTAKVALIENLSHYGSIALAEVHNPDNMDNNMINQAVQVMPSSEQSNVVNCSKTEITSDSNIIPYSYVNDTLIAEHERYKEQVEVLKEGQNVNLRSNDNVLDSCAQSVEIDRLKQTLSEHLKEKESLMQTVILLKNDFTKEESRNIDREIALEKRIKQLDNIVFNRDQSSQTVHMLTKRQFFYDHTTKQALGFQTPFYLKKAQQLEPKLYDGNVIKNTSVICTDIAKITRKRSKPDKHEHENGKSAQEPGV</sequence>
<dbReference type="Pfam" id="PF00098">
    <property type="entry name" value="zf-CCHC"/>
    <property type="match status" value="1"/>
</dbReference>
<dbReference type="SMART" id="SM00343">
    <property type="entry name" value="ZnF_C2HC"/>
    <property type="match status" value="1"/>
</dbReference>
<feature type="coiled-coil region" evidence="2">
    <location>
        <begin position="445"/>
        <end position="506"/>
    </location>
</feature>
<accession>A0ABQ5DBW4</accession>
<keyword evidence="2" id="KW-0175">Coiled coil</keyword>
<keyword evidence="1" id="KW-0862">Zinc</keyword>
<reference evidence="5" key="1">
    <citation type="journal article" date="2022" name="Int. J. Mol. Sci.">
        <title>Draft Genome of Tanacetum Coccineum: Genomic Comparison of Closely Related Tanacetum-Family Plants.</title>
        <authorList>
            <person name="Yamashiro T."/>
            <person name="Shiraishi A."/>
            <person name="Nakayama K."/>
            <person name="Satake H."/>
        </authorList>
    </citation>
    <scope>NUCLEOTIDE SEQUENCE</scope>
</reference>
<evidence type="ECO:0000313" key="5">
    <source>
        <dbReference type="EMBL" id="GJT36458.1"/>
    </source>
</evidence>
<gene>
    <name evidence="5" type="ORF">Tco_0926877</name>
</gene>
<protein>
    <submittedName>
        <fullName evidence="5">Retrovirus-related pol polyprotein from transposon TNT 1-94</fullName>
    </submittedName>
</protein>
<dbReference type="PROSITE" id="PS50158">
    <property type="entry name" value="ZF_CCHC"/>
    <property type="match status" value="1"/>
</dbReference>
<evidence type="ECO:0000256" key="1">
    <source>
        <dbReference type="PROSITE-ProRule" id="PRU00047"/>
    </source>
</evidence>
<proteinExistence type="predicted"/>